<reference evidence="1 2" key="1">
    <citation type="submission" date="2020-02" db="EMBL/GenBank/DDBJ databases">
        <title>Out from the shadows clarifying the taxonomy of the family Cryomorphaceae and related taxa by utilizing the GTDB taxonomic framework.</title>
        <authorList>
            <person name="Bowman J.P."/>
        </authorList>
    </citation>
    <scope>NUCLEOTIDE SEQUENCE [LARGE SCALE GENOMIC DNA]</scope>
    <source>
        <strain evidence="1 2">QSSC 1-22</strain>
    </source>
</reference>
<dbReference type="AlphaFoldDB" id="A0A7K3WV96"/>
<dbReference type="Proteomes" id="UP000486602">
    <property type="component" value="Unassembled WGS sequence"/>
</dbReference>
<gene>
    <name evidence="1" type="ORF">G3O08_18310</name>
</gene>
<protein>
    <submittedName>
        <fullName evidence="1">Phosphoribosylpyrophosphate synthetase</fullName>
    </submittedName>
</protein>
<name>A0A7K3WV96_9FLAO</name>
<organism evidence="1 2">
    <name type="scientific">Cryomorpha ignava</name>
    <dbReference type="NCBI Taxonomy" id="101383"/>
    <lineage>
        <taxon>Bacteria</taxon>
        <taxon>Pseudomonadati</taxon>
        <taxon>Bacteroidota</taxon>
        <taxon>Flavobacteriia</taxon>
        <taxon>Flavobacteriales</taxon>
        <taxon>Cryomorphaceae</taxon>
        <taxon>Cryomorpha</taxon>
    </lineage>
</organism>
<comment type="caution">
    <text evidence="1">The sequence shown here is derived from an EMBL/GenBank/DDBJ whole genome shotgun (WGS) entry which is preliminary data.</text>
</comment>
<keyword evidence="2" id="KW-1185">Reference proteome</keyword>
<sequence>MTHKGFDTSSQAINDLVKRGYTANLSLSAEKDCLICHSPTMELSPDDFEIDEVYRFDGMTNPSDESIVYGISSKKHEIKGVIVNSYGVYADRAKSQIVKKLNDHSN</sequence>
<dbReference type="RefSeq" id="WP_163286904.1">
    <property type="nucleotide sequence ID" value="NZ_JAAGVY010000054.1"/>
</dbReference>
<evidence type="ECO:0000313" key="1">
    <source>
        <dbReference type="EMBL" id="NEN25448.1"/>
    </source>
</evidence>
<accession>A0A7K3WV96</accession>
<evidence type="ECO:0000313" key="2">
    <source>
        <dbReference type="Proteomes" id="UP000486602"/>
    </source>
</evidence>
<proteinExistence type="predicted"/>
<dbReference type="EMBL" id="JAAGVY010000054">
    <property type="protein sequence ID" value="NEN25448.1"/>
    <property type="molecule type" value="Genomic_DNA"/>
</dbReference>